<feature type="compositionally biased region" description="Low complexity" evidence="1">
    <location>
        <begin position="24"/>
        <end position="34"/>
    </location>
</feature>
<feature type="compositionally biased region" description="Basic residues" evidence="1">
    <location>
        <begin position="1"/>
        <end position="11"/>
    </location>
</feature>
<dbReference type="CDD" id="cd11660">
    <property type="entry name" value="SANT_TRF"/>
    <property type="match status" value="1"/>
</dbReference>
<feature type="compositionally biased region" description="Basic and acidic residues" evidence="1">
    <location>
        <begin position="35"/>
        <end position="55"/>
    </location>
</feature>
<feature type="region of interest" description="Disordered" evidence="1">
    <location>
        <begin position="1"/>
        <end position="97"/>
    </location>
</feature>
<dbReference type="GO" id="GO:0010833">
    <property type="term" value="P:telomere maintenance via telomere lengthening"/>
    <property type="evidence" value="ECO:0007669"/>
    <property type="project" value="TreeGrafter"/>
</dbReference>
<dbReference type="OMA" id="KANCARF"/>
<feature type="compositionally biased region" description="Polar residues" evidence="1">
    <location>
        <begin position="628"/>
        <end position="645"/>
    </location>
</feature>
<dbReference type="OrthoDB" id="5398572at2759"/>
<organism evidence="2 3">
    <name type="scientific">Exophiala mesophila</name>
    <name type="common">Black yeast-like fungus</name>
    <dbReference type="NCBI Taxonomy" id="212818"/>
    <lineage>
        <taxon>Eukaryota</taxon>
        <taxon>Fungi</taxon>
        <taxon>Dikarya</taxon>
        <taxon>Ascomycota</taxon>
        <taxon>Pezizomycotina</taxon>
        <taxon>Eurotiomycetes</taxon>
        <taxon>Chaetothyriomycetidae</taxon>
        <taxon>Chaetothyriales</taxon>
        <taxon>Herpotrichiellaceae</taxon>
        <taxon>Exophiala</taxon>
    </lineage>
</organism>
<proteinExistence type="predicted"/>
<name>A0A0D1Z040_EXOME</name>
<feature type="compositionally biased region" description="Polar residues" evidence="1">
    <location>
        <begin position="380"/>
        <end position="393"/>
    </location>
</feature>
<feature type="region of interest" description="Disordered" evidence="1">
    <location>
        <begin position="453"/>
        <end position="527"/>
    </location>
</feature>
<feature type="region of interest" description="Disordered" evidence="1">
    <location>
        <begin position="376"/>
        <end position="431"/>
    </location>
</feature>
<reference evidence="2 3" key="1">
    <citation type="submission" date="2015-01" db="EMBL/GenBank/DDBJ databases">
        <title>The Genome Sequence of Exophiala mesophila CBS40295.</title>
        <authorList>
            <consortium name="The Broad Institute Genomics Platform"/>
            <person name="Cuomo C."/>
            <person name="de Hoog S."/>
            <person name="Gorbushina A."/>
            <person name="Stielow B."/>
            <person name="Teixiera M."/>
            <person name="Abouelleil A."/>
            <person name="Chapman S.B."/>
            <person name="Priest M."/>
            <person name="Young S.K."/>
            <person name="Wortman J."/>
            <person name="Nusbaum C."/>
            <person name="Birren B."/>
        </authorList>
    </citation>
    <scope>NUCLEOTIDE SEQUENCE [LARGE SCALE GENOMIC DNA]</scope>
    <source>
        <strain evidence="2 3">CBS 40295</strain>
    </source>
</reference>
<protein>
    <recommendedName>
        <fullName evidence="4">Myb-like domain-containing protein</fullName>
    </recommendedName>
</protein>
<evidence type="ECO:0000256" key="1">
    <source>
        <dbReference type="SAM" id="MobiDB-lite"/>
    </source>
</evidence>
<accession>A0A0D1Z040</accession>
<feature type="compositionally biased region" description="Acidic residues" evidence="1">
    <location>
        <begin position="480"/>
        <end position="490"/>
    </location>
</feature>
<feature type="compositionally biased region" description="Polar residues" evidence="1">
    <location>
        <begin position="77"/>
        <end position="97"/>
    </location>
</feature>
<evidence type="ECO:0008006" key="4">
    <source>
        <dbReference type="Google" id="ProtNLM"/>
    </source>
</evidence>
<dbReference type="HOGENOM" id="CLU_356008_0_0_1"/>
<evidence type="ECO:0000313" key="2">
    <source>
        <dbReference type="EMBL" id="KIV88212.1"/>
    </source>
</evidence>
<feature type="compositionally biased region" description="Polar residues" evidence="1">
    <location>
        <begin position="57"/>
        <end position="70"/>
    </location>
</feature>
<dbReference type="GeneID" id="27326974"/>
<evidence type="ECO:0000313" key="3">
    <source>
        <dbReference type="Proteomes" id="UP000054302"/>
    </source>
</evidence>
<dbReference type="STRING" id="212818.A0A0D1Z040"/>
<dbReference type="PANTHER" id="PTHR47807">
    <property type="entry name" value="PROTEIN TBF1"/>
    <property type="match status" value="1"/>
</dbReference>
<dbReference type="AlphaFoldDB" id="A0A0D1Z040"/>
<sequence length="815" mass="91362">MAPRKAARSVSRRSTPQSPPKPPASLSSPSLASQIHDKQPSRSRSRETSVLERPHQHQPNPNARSLSTLGENDEDANLTSLGPRSAPSWSDHSESMSQDFQADLDELDRDTVIDDLRDLYHNSKALLSLFSSPGHQSLSSIIAQVSQPTSLIGRRFRHQARNLQRTRQSFGENDLINPSLIVCKVAGATDVSQVEDALWRPDAILYLANISLQLISLFMTSPEDRNHLSFMYNNFPNHFAGPPGSPFALKSSKTTSELVLEITTQLFLHNATEQYTRSDFDPHQHLQAVFWDDPDRLLRDYDADMESKALARVKMLQDQLDSDLDLATQLRNLSERFPWSKFLRRVLQWSTERATELDRIIASQSGVDKIVDSLIKDDPQSGTESLDTTSESGPSDHETTSPQATTHTQLDDANETHLTRASTPSKPLTGVRMHVEYQQLKKEKARHAAQVLGLTQRANRRSPAAEPLREIPQSPTPVEDSLDAQDDDANPNDQLLGAQEDDNLDQDGVMGDHDLWAPPANVSSPPEIVPTQTTAIIMQTLARKAAEREKDKGGILPKRSLLDRQATATREEWTADPDFDSVPMPEPIQRAQKRPSPVHSSQSGEEEDFEEDSRPHKKAHHTVGRQGVSKSMHSQQPFFTNNTRNVRPDPDSRRPQLISNLQSLSSTAPLRTAQPSSFPVAAVPQASQAVVANLEAKVLTAQAREWHHPKTQVRIPWSEQETERLIEMVGHFHTQWSAIMKRDLVHEDGPRLQNRNQVALKDKARNIKMDFLKSRRALPPGFEDVSITARDRENLMMMGVHLSEGRYTGPNLKLQ</sequence>
<dbReference type="VEuPathDB" id="FungiDB:PV10_09129"/>
<dbReference type="EMBL" id="KN847526">
    <property type="protein sequence ID" value="KIV88212.1"/>
    <property type="molecule type" value="Genomic_DNA"/>
</dbReference>
<dbReference type="InterPro" id="IPR052833">
    <property type="entry name" value="Telomeric_DNA-bd_trans-reg"/>
</dbReference>
<keyword evidence="3" id="KW-1185">Reference proteome</keyword>
<dbReference type="Proteomes" id="UP000054302">
    <property type="component" value="Unassembled WGS sequence"/>
</dbReference>
<dbReference type="RefSeq" id="XP_016219786.1">
    <property type="nucleotide sequence ID" value="XM_016374242.1"/>
</dbReference>
<dbReference type="GO" id="GO:0003691">
    <property type="term" value="F:double-stranded telomeric DNA binding"/>
    <property type="evidence" value="ECO:0007669"/>
    <property type="project" value="TreeGrafter"/>
</dbReference>
<dbReference type="PANTHER" id="PTHR47807:SF1">
    <property type="entry name" value="PROTEIN TBF1"/>
    <property type="match status" value="1"/>
</dbReference>
<dbReference type="Gene3D" id="1.10.10.60">
    <property type="entry name" value="Homeodomain-like"/>
    <property type="match status" value="1"/>
</dbReference>
<gene>
    <name evidence="2" type="ORF">PV10_09129</name>
</gene>
<feature type="region of interest" description="Disordered" evidence="1">
    <location>
        <begin position="545"/>
        <end position="656"/>
    </location>
</feature>